<reference evidence="1" key="1">
    <citation type="submission" date="2023-08" db="EMBL/GenBank/DDBJ databases">
        <title>A de novo genome assembly of Solanum verrucosum Schlechtendal, a Mexican diploid species geographically isolated from the other diploid A-genome species in potato relatives.</title>
        <authorList>
            <person name="Hosaka K."/>
        </authorList>
    </citation>
    <scope>NUCLEOTIDE SEQUENCE</scope>
    <source>
        <tissue evidence="1">Young leaves</tissue>
    </source>
</reference>
<sequence length="87" mass="10191">MRVMPGWMWHSNYGANDRDYLINFTATYGLHTIEDRKELWSAIENLNSNVQNSQLIMGDFNSILKGKDRSTLVMDAEIRDFEDMMNN</sequence>
<evidence type="ECO:0000313" key="1">
    <source>
        <dbReference type="EMBL" id="WMV25016.1"/>
    </source>
</evidence>
<dbReference type="Proteomes" id="UP001234989">
    <property type="component" value="Chromosome 4"/>
</dbReference>
<organism evidence="1 2">
    <name type="scientific">Solanum verrucosum</name>
    <dbReference type="NCBI Taxonomy" id="315347"/>
    <lineage>
        <taxon>Eukaryota</taxon>
        <taxon>Viridiplantae</taxon>
        <taxon>Streptophyta</taxon>
        <taxon>Embryophyta</taxon>
        <taxon>Tracheophyta</taxon>
        <taxon>Spermatophyta</taxon>
        <taxon>Magnoliopsida</taxon>
        <taxon>eudicotyledons</taxon>
        <taxon>Gunneridae</taxon>
        <taxon>Pentapetalae</taxon>
        <taxon>asterids</taxon>
        <taxon>lamiids</taxon>
        <taxon>Solanales</taxon>
        <taxon>Solanaceae</taxon>
        <taxon>Solanoideae</taxon>
        <taxon>Solaneae</taxon>
        <taxon>Solanum</taxon>
    </lineage>
</organism>
<evidence type="ECO:0008006" key="3">
    <source>
        <dbReference type="Google" id="ProtNLM"/>
    </source>
</evidence>
<keyword evidence="2" id="KW-1185">Reference proteome</keyword>
<gene>
    <name evidence="1" type="ORF">MTR67_018401</name>
</gene>
<accession>A0AAF0QQQ4</accession>
<dbReference type="AlphaFoldDB" id="A0AAF0QQQ4"/>
<evidence type="ECO:0000313" key="2">
    <source>
        <dbReference type="Proteomes" id="UP001234989"/>
    </source>
</evidence>
<name>A0AAF0QQQ4_SOLVR</name>
<dbReference type="EMBL" id="CP133615">
    <property type="protein sequence ID" value="WMV25016.1"/>
    <property type="molecule type" value="Genomic_DNA"/>
</dbReference>
<protein>
    <recommendedName>
        <fullName evidence="3">Endonuclease/exonuclease/phosphatase domain-containing protein</fullName>
    </recommendedName>
</protein>
<proteinExistence type="predicted"/>